<gene>
    <name evidence="1" type="ORF">SAMN04488041_103158</name>
</gene>
<dbReference type="GeneID" id="94021275"/>
<evidence type="ECO:0000313" key="2">
    <source>
        <dbReference type="Proteomes" id="UP000183076"/>
    </source>
</evidence>
<sequence length="190" mass="21340">MPPPRKIDLIPQEIRLRLQDLLKERGFSDYVAVTEDLNFWLEEAGLEMRVGKSAVHSFGQEYEQMARAQEEASAWAVSWMEGNGLEEEAKRHNVLFQMITTLAFKVMKSAMLKEGDEIDPKELHFLGKMLKDVMSSSGIREKLTADERLRIAKEERANAAETAVKAARQAGMSSETAEKIKADILGVSNG</sequence>
<name>A0A1H2W5F9_9RHOB</name>
<evidence type="ECO:0000313" key="1">
    <source>
        <dbReference type="EMBL" id="SDW75893.1"/>
    </source>
</evidence>
<proteinExistence type="predicted"/>
<dbReference type="STRING" id="60137.SAMN04488041_103158"/>
<protein>
    <recommendedName>
        <fullName evidence="3">DUF3486 family protein</fullName>
    </recommendedName>
</protein>
<dbReference type="Proteomes" id="UP000183076">
    <property type="component" value="Unassembled WGS sequence"/>
</dbReference>
<dbReference type="InterPro" id="IPR021874">
    <property type="entry name" value="Phage_Mu_Gp27"/>
</dbReference>
<evidence type="ECO:0008006" key="3">
    <source>
        <dbReference type="Google" id="ProtNLM"/>
    </source>
</evidence>
<organism evidence="1 2">
    <name type="scientific">Sulfitobacter pontiacus</name>
    <dbReference type="NCBI Taxonomy" id="60137"/>
    <lineage>
        <taxon>Bacteria</taxon>
        <taxon>Pseudomonadati</taxon>
        <taxon>Pseudomonadota</taxon>
        <taxon>Alphaproteobacteria</taxon>
        <taxon>Rhodobacterales</taxon>
        <taxon>Roseobacteraceae</taxon>
        <taxon>Sulfitobacter</taxon>
    </lineage>
</organism>
<dbReference type="AlphaFoldDB" id="A0A1H2W5F9"/>
<dbReference type="Pfam" id="PF11985">
    <property type="entry name" value="Phage_Mu_Gp27"/>
    <property type="match status" value="1"/>
</dbReference>
<dbReference type="EMBL" id="FNNB01000003">
    <property type="protein sequence ID" value="SDW75893.1"/>
    <property type="molecule type" value="Genomic_DNA"/>
</dbReference>
<dbReference type="RefSeq" id="WP_074635313.1">
    <property type="nucleotide sequence ID" value="NZ_CP160849.1"/>
</dbReference>
<accession>A0A1H2W5F9</accession>
<reference evidence="2" key="1">
    <citation type="submission" date="2016-10" db="EMBL/GenBank/DDBJ databases">
        <authorList>
            <person name="Varghese N."/>
            <person name="Submissions S."/>
        </authorList>
    </citation>
    <scope>NUCLEOTIDE SEQUENCE [LARGE SCALE GENOMIC DNA]</scope>
    <source>
        <strain evidence="2">DSM 10014</strain>
    </source>
</reference>